<comment type="caution">
    <text evidence="3">The sequence shown here is derived from an EMBL/GenBank/DDBJ whole genome shotgun (WGS) entry which is preliminary data.</text>
</comment>
<accession>A0A9X2BZR2</accession>
<organism evidence="3 4">
    <name type="scientific">Roseomonas acroporae</name>
    <dbReference type="NCBI Taxonomy" id="2937791"/>
    <lineage>
        <taxon>Bacteria</taxon>
        <taxon>Pseudomonadati</taxon>
        <taxon>Pseudomonadota</taxon>
        <taxon>Alphaproteobacteria</taxon>
        <taxon>Acetobacterales</taxon>
        <taxon>Roseomonadaceae</taxon>
        <taxon>Roseomonas</taxon>
    </lineage>
</organism>
<evidence type="ECO:0000313" key="4">
    <source>
        <dbReference type="Proteomes" id="UP001139516"/>
    </source>
</evidence>
<dbReference type="Proteomes" id="UP001139516">
    <property type="component" value="Unassembled WGS sequence"/>
</dbReference>
<dbReference type="GO" id="GO:0016405">
    <property type="term" value="F:CoA-ligase activity"/>
    <property type="evidence" value="ECO:0007669"/>
    <property type="project" value="TreeGrafter"/>
</dbReference>
<dbReference type="EMBL" id="JALPRX010000118">
    <property type="protein sequence ID" value="MCK8787335.1"/>
    <property type="molecule type" value="Genomic_DNA"/>
</dbReference>
<dbReference type="InterPro" id="IPR042099">
    <property type="entry name" value="ANL_N_sf"/>
</dbReference>
<feature type="domain" description="AMP-dependent synthetase/ligase" evidence="1">
    <location>
        <begin position="12"/>
        <end position="355"/>
    </location>
</feature>
<sequence>MPEAKGRIVVAGIETTLPEFENQVARAMAGLARLGVGEGSAVLLLLRNDTAFLVAAQAVSRLGAYPVPANWHNKPDEIAVMLRDSGARCAVAHADLARSHLAGSEVTVVAVRPPGATDASAKLEGPGWIAWEALLAGSEPREVAPVPQRGALIYTSGTTSAPKAIDRAAMTPAQAAAMAESQCLTYGFRPGMKALICGPLYHSMTMSYAFTAIRTMGEDGALFVETRFDERRLLELVERERITHLLMVPVMFIRLLRLDPDERAARDVSSIEAVTHSAAPCSREVKEAMVAWWGPVLREFYGASESGPVTLLAGEDYLRRPGSVGRAMAGCTVRVLGEDGAPLPAGETGEIAVRNGSYPEFTYRHRPEERAKLDRDGLIATGDIGCLDEEGFLFLRDRKKDMIITGGVNVYPAEIEGIILERAEVRDCAVFGIPDAEFGESMAAHIELCAGVDPDMEAMRRHLADRLAKYKIPKVIHFTEGLPRDDNGKIAKRHLAAPYWADRGRGP</sequence>
<reference evidence="3" key="1">
    <citation type="submission" date="2022-04" db="EMBL/GenBank/DDBJ databases">
        <title>Roseomonas acroporae sp. nov., isolated from coral Acropora digitifera.</title>
        <authorList>
            <person name="Sun H."/>
        </authorList>
    </citation>
    <scope>NUCLEOTIDE SEQUENCE</scope>
    <source>
        <strain evidence="3">NAR14</strain>
    </source>
</reference>
<dbReference type="Gene3D" id="3.40.50.12780">
    <property type="entry name" value="N-terminal domain of ligase-like"/>
    <property type="match status" value="1"/>
</dbReference>
<dbReference type="Gene3D" id="3.30.300.30">
    <property type="match status" value="1"/>
</dbReference>
<dbReference type="SUPFAM" id="SSF56801">
    <property type="entry name" value="Acetyl-CoA synthetase-like"/>
    <property type="match status" value="1"/>
</dbReference>
<evidence type="ECO:0000313" key="3">
    <source>
        <dbReference type="EMBL" id="MCK8787335.1"/>
    </source>
</evidence>
<dbReference type="InterPro" id="IPR025110">
    <property type="entry name" value="AMP-bd_C"/>
</dbReference>
<feature type="domain" description="AMP-binding enzyme C-terminal" evidence="2">
    <location>
        <begin position="414"/>
        <end position="489"/>
    </location>
</feature>
<evidence type="ECO:0000259" key="2">
    <source>
        <dbReference type="Pfam" id="PF13193"/>
    </source>
</evidence>
<proteinExistence type="predicted"/>
<dbReference type="InterPro" id="IPR045851">
    <property type="entry name" value="AMP-bd_C_sf"/>
</dbReference>
<dbReference type="RefSeq" id="WP_248669387.1">
    <property type="nucleotide sequence ID" value="NZ_JALPRX010000118.1"/>
</dbReference>
<dbReference type="InterPro" id="IPR020845">
    <property type="entry name" value="AMP-binding_CS"/>
</dbReference>
<dbReference type="PANTHER" id="PTHR24096">
    <property type="entry name" value="LONG-CHAIN-FATTY-ACID--COA LIGASE"/>
    <property type="match status" value="1"/>
</dbReference>
<gene>
    <name evidence="3" type="ORF">M0638_23470</name>
</gene>
<dbReference type="PANTHER" id="PTHR24096:SF323">
    <property type="entry name" value="BLR3536 PROTEIN"/>
    <property type="match status" value="1"/>
</dbReference>
<dbReference type="PROSITE" id="PS00455">
    <property type="entry name" value="AMP_BINDING"/>
    <property type="match status" value="1"/>
</dbReference>
<protein>
    <submittedName>
        <fullName evidence="3">AMP-binding protein</fullName>
    </submittedName>
</protein>
<keyword evidence="4" id="KW-1185">Reference proteome</keyword>
<name>A0A9X2BZR2_9PROT</name>
<dbReference type="AlphaFoldDB" id="A0A9X2BZR2"/>
<dbReference type="Pfam" id="PF00501">
    <property type="entry name" value="AMP-binding"/>
    <property type="match status" value="1"/>
</dbReference>
<dbReference type="Pfam" id="PF13193">
    <property type="entry name" value="AMP-binding_C"/>
    <property type="match status" value="1"/>
</dbReference>
<evidence type="ECO:0000259" key="1">
    <source>
        <dbReference type="Pfam" id="PF00501"/>
    </source>
</evidence>
<dbReference type="InterPro" id="IPR000873">
    <property type="entry name" value="AMP-dep_synth/lig_dom"/>
</dbReference>